<gene>
    <name evidence="3" type="ORF">FGO68_gene12075</name>
</gene>
<feature type="transmembrane region" description="Helical" evidence="2">
    <location>
        <begin position="55"/>
        <end position="76"/>
    </location>
</feature>
<reference evidence="3" key="1">
    <citation type="submission" date="2019-06" db="EMBL/GenBank/DDBJ databases">
        <authorList>
            <person name="Zheng W."/>
        </authorList>
    </citation>
    <scope>NUCLEOTIDE SEQUENCE</scope>
    <source>
        <strain evidence="3">QDHG01</strain>
    </source>
</reference>
<organism evidence="3 4">
    <name type="scientific">Halteria grandinella</name>
    <dbReference type="NCBI Taxonomy" id="5974"/>
    <lineage>
        <taxon>Eukaryota</taxon>
        <taxon>Sar</taxon>
        <taxon>Alveolata</taxon>
        <taxon>Ciliophora</taxon>
        <taxon>Intramacronucleata</taxon>
        <taxon>Spirotrichea</taxon>
        <taxon>Stichotrichia</taxon>
        <taxon>Sporadotrichida</taxon>
        <taxon>Halteriidae</taxon>
        <taxon>Halteria</taxon>
    </lineage>
</organism>
<dbReference type="AlphaFoldDB" id="A0A8J8P1F0"/>
<evidence type="ECO:0000256" key="2">
    <source>
        <dbReference type="SAM" id="Phobius"/>
    </source>
</evidence>
<name>A0A8J8P1F0_HALGN</name>
<protein>
    <submittedName>
        <fullName evidence="3">Uncharacterized protein</fullName>
    </submittedName>
</protein>
<dbReference type="EMBL" id="RRYP01003199">
    <property type="protein sequence ID" value="TNV84039.1"/>
    <property type="molecule type" value="Genomic_DNA"/>
</dbReference>
<feature type="region of interest" description="Disordered" evidence="1">
    <location>
        <begin position="1"/>
        <end position="31"/>
    </location>
</feature>
<keyword evidence="2" id="KW-0472">Membrane</keyword>
<evidence type="ECO:0000313" key="4">
    <source>
        <dbReference type="Proteomes" id="UP000785679"/>
    </source>
</evidence>
<proteinExistence type="predicted"/>
<feature type="compositionally biased region" description="Polar residues" evidence="1">
    <location>
        <begin position="1"/>
        <end position="28"/>
    </location>
</feature>
<evidence type="ECO:0000256" key="1">
    <source>
        <dbReference type="SAM" id="MobiDB-lite"/>
    </source>
</evidence>
<dbReference type="Proteomes" id="UP000785679">
    <property type="component" value="Unassembled WGS sequence"/>
</dbReference>
<keyword evidence="2" id="KW-1133">Transmembrane helix</keyword>
<accession>A0A8J8P1F0</accession>
<sequence>MSNSYNNNNPQDYPADSQGQRRNHQNMQRRPYLEQPRIVEIDLGFQDLYFVDESAWKIFIVCIICAVFAIIVCLLISRIAQYVAFLLCNNMMQGQDLSKCEIVFSTSW</sequence>
<keyword evidence="2" id="KW-0812">Transmembrane</keyword>
<comment type="caution">
    <text evidence="3">The sequence shown here is derived from an EMBL/GenBank/DDBJ whole genome shotgun (WGS) entry which is preliminary data.</text>
</comment>
<keyword evidence="4" id="KW-1185">Reference proteome</keyword>
<evidence type="ECO:0000313" key="3">
    <source>
        <dbReference type="EMBL" id="TNV84039.1"/>
    </source>
</evidence>